<protein>
    <submittedName>
        <fullName evidence="1">Uncharacterized protein</fullName>
    </submittedName>
</protein>
<dbReference type="AlphaFoldDB" id="X1BH44"/>
<feature type="non-terminal residue" evidence="1">
    <location>
        <position position="270"/>
    </location>
</feature>
<name>X1BH44_9ZZZZ</name>
<reference evidence="1" key="1">
    <citation type="journal article" date="2014" name="Front. Microbiol.">
        <title>High frequency of phylogenetically diverse reductive dehalogenase-homologous genes in deep subseafloor sedimentary metagenomes.</title>
        <authorList>
            <person name="Kawai M."/>
            <person name="Futagami T."/>
            <person name="Toyoda A."/>
            <person name="Takaki Y."/>
            <person name="Nishi S."/>
            <person name="Hori S."/>
            <person name="Arai W."/>
            <person name="Tsubouchi T."/>
            <person name="Morono Y."/>
            <person name="Uchiyama I."/>
            <person name="Ito T."/>
            <person name="Fujiyama A."/>
            <person name="Inagaki F."/>
            <person name="Takami H."/>
        </authorList>
    </citation>
    <scope>NUCLEOTIDE SEQUENCE</scope>
    <source>
        <strain evidence="1">Expedition CK06-06</strain>
    </source>
</reference>
<organism evidence="1">
    <name type="scientific">marine sediment metagenome</name>
    <dbReference type="NCBI Taxonomy" id="412755"/>
    <lineage>
        <taxon>unclassified sequences</taxon>
        <taxon>metagenomes</taxon>
        <taxon>ecological metagenomes</taxon>
    </lineage>
</organism>
<accession>X1BH44</accession>
<comment type="caution">
    <text evidence="1">The sequence shown here is derived from an EMBL/GenBank/DDBJ whole genome shotgun (WGS) entry which is preliminary data.</text>
</comment>
<sequence>SNCTLYINNTVNETDSSITRNITQNLSTKLGIGDWTWNVNCSDSSNNTNVSETRTLKLRGLEYNMSLCGGGNFTFIPLNGTSKLVGPTAQNSTVCTVNASNTGILFNLTLQLKIDLDIFKEYIIEYFEDPMTTYYRMYNNHSHGNTSLANLTMLCLDAQINSVKVQNGTNSLRIKYDFMNRKEREYFNGSLFIKYNFTFGCMKNQTYFYFNQSSNASVYFNLSDYNDTYFYYSSTNLTVNNSFMVSIIDDTDTTKNSSWLLLNDLGWSQG</sequence>
<proteinExistence type="predicted"/>
<evidence type="ECO:0000313" key="1">
    <source>
        <dbReference type="EMBL" id="GAG94335.1"/>
    </source>
</evidence>
<dbReference type="EMBL" id="BART01028873">
    <property type="protein sequence ID" value="GAG94335.1"/>
    <property type="molecule type" value="Genomic_DNA"/>
</dbReference>
<gene>
    <name evidence="1" type="ORF">S01H4_50799</name>
</gene>
<feature type="non-terminal residue" evidence="1">
    <location>
        <position position="1"/>
    </location>
</feature>